<feature type="chain" id="PRO_5026717115" description="Gliding motility-associated C-terminal domain-containing protein" evidence="1">
    <location>
        <begin position="23"/>
        <end position="239"/>
    </location>
</feature>
<organism evidence="2">
    <name type="scientific">Paraprevotella clara</name>
    <dbReference type="NCBI Taxonomy" id="454154"/>
    <lineage>
        <taxon>Bacteria</taxon>
        <taxon>Pseudomonadati</taxon>
        <taxon>Bacteroidota</taxon>
        <taxon>Bacteroidia</taxon>
        <taxon>Bacteroidales</taxon>
        <taxon>Prevotellaceae</taxon>
        <taxon>Paraprevotella</taxon>
    </lineage>
</organism>
<evidence type="ECO:0000313" key="2">
    <source>
        <dbReference type="EMBL" id="VYT68547.1"/>
    </source>
</evidence>
<evidence type="ECO:0000256" key="1">
    <source>
        <dbReference type="SAM" id="SignalP"/>
    </source>
</evidence>
<reference evidence="2" key="1">
    <citation type="submission" date="2019-11" db="EMBL/GenBank/DDBJ databases">
        <authorList>
            <person name="Feng L."/>
        </authorList>
    </citation>
    <scope>NUCLEOTIDE SEQUENCE</scope>
    <source>
        <strain evidence="2">PclaraLFYP37</strain>
    </source>
</reference>
<gene>
    <name evidence="2" type="ORF">PCLFYP37_00864</name>
</gene>
<dbReference type="Pfam" id="PF13585">
    <property type="entry name" value="CHU_C"/>
    <property type="match status" value="1"/>
</dbReference>
<feature type="signal peptide" evidence="1">
    <location>
        <begin position="1"/>
        <end position="22"/>
    </location>
</feature>
<name>A0A6N2YR99_9BACT</name>
<dbReference type="AlphaFoldDB" id="A0A6N2YR99"/>
<keyword evidence="1" id="KW-0732">Signal</keyword>
<dbReference type="NCBIfam" id="TIGR04131">
    <property type="entry name" value="Bac_Flav_CTERM"/>
    <property type="match status" value="1"/>
</dbReference>
<dbReference type="EMBL" id="CACRUT010000004">
    <property type="protein sequence ID" value="VYT68547.1"/>
    <property type="molecule type" value="Genomic_DNA"/>
</dbReference>
<sequence>MKTILKYLFLGLFCAVSFSLSAQTAYPTANPAVRYTTATGEELEDASEPQSAPLAGHFTSNVEDLGDYTVRYEWRVYREGQENTPIIDRFDENLEYTFTESGTFYVQFYATFVHGNDTIVFPEEGTAEPFVVSISESVLEMPNAFSPNGDGYNDIYKVKEGYQSIVSFKAVIFNRWGQKLYAWDTLDGGWDGKFHGKTVKDGVYFVVVNARGADGKEYKIRKDVNVLTGYSGTGTNGND</sequence>
<proteinExistence type="predicted"/>
<dbReference type="InterPro" id="IPR026341">
    <property type="entry name" value="T9SS_type_B"/>
</dbReference>
<evidence type="ECO:0008006" key="3">
    <source>
        <dbReference type="Google" id="ProtNLM"/>
    </source>
</evidence>
<accession>A0A6N2YR99</accession>
<protein>
    <recommendedName>
        <fullName evidence="3">Gliding motility-associated C-terminal domain-containing protein</fullName>
    </recommendedName>
</protein>
<dbReference type="RefSeq" id="WP_287546234.1">
    <property type="nucleotide sequence ID" value="NZ_CACRUT010000004.1"/>
</dbReference>